<evidence type="ECO:0000256" key="3">
    <source>
        <dbReference type="ARBA" id="ARBA00023130"/>
    </source>
</evidence>
<reference evidence="8 9" key="1">
    <citation type="submission" date="2020-12" db="EMBL/GenBank/DDBJ databases">
        <title>De novo assembly of Tibetan sheep genome.</title>
        <authorList>
            <person name="Li X."/>
        </authorList>
    </citation>
    <scope>NUCLEOTIDE SEQUENCE [LARGE SCALE GENOMIC DNA]</scope>
    <source>
        <tissue evidence="8">Heart</tissue>
    </source>
</reference>
<dbReference type="AlphaFoldDB" id="A0A836AF66"/>
<organism evidence="8 9">
    <name type="scientific">Ovis aries</name>
    <name type="common">Sheep</name>
    <dbReference type="NCBI Taxonomy" id="9940"/>
    <lineage>
        <taxon>Eukaryota</taxon>
        <taxon>Metazoa</taxon>
        <taxon>Chordata</taxon>
        <taxon>Craniata</taxon>
        <taxon>Vertebrata</taxon>
        <taxon>Euteleostomi</taxon>
        <taxon>Mammalia</taxon>
        <taxon>Eutheria</taxon>
        <taxon>Laurasiatheria</taxon>
        <taxon>Artiodactyla</taxon>
        <taxon>Ruminantia</taxon>
        <taxon>Pecora</taxon>
        <taxon>Bovidae</taxon>
        <taxon>Caprinae</taxon>
        <taxon>Ovis</taxon>
    </lineage>
</organism>
<dbReference type="Gene3D" id="2.60.40.10">
    <property type="entry name" value="Immunoglobulins"/>
    <property type="match status" value="2"/>
</dbReference>
<dbReference type="Pfam" id="PF15101">
    <property type="entry name" value="TERB2"/>
    <property type="match status" value="1"/>
</dbReference>
<evidence type="ECO:0000313" key="9">
    <source>
        <dbReference type="Proteomes" id="UP000664991"/>
    </source>
</evidence>
<keyword evidence="4" id="KW-0675">Receptor</keyword>
<dbReference type="GO" id="GO:0042101">
    <property type="term" value="C:T cell receptor complex"/>
    <property type="evidence" value="ECO:0007669"/>
    <property type="project" value="UniProtKB-KW"/>
</dbReference>
<evidence type="ECO:0000256" key="1">
    <source>
        <dbReference type="ARBA" id="ARBA00022729"/>
    </source>
</evidence>
<dbReference type="PANTHER" id="PTHR19343:SF14">
    <property type="entry name" value="IG-LIKE DOMAIN-CONTAINING PROTEIN-RELATED"/>
    <property type="match status" value="1"/>
</dbReference>
<accession>A0A836AF66</accession>
<dbReference type="InterPro" id="IPR003599">
    <property type="entry name" value="Ig_sub"/>
</dbReference>
<dbReference type="Proteomes" id="UP000664991">
    <property type="component" value="Unassembled WGS sequence"/>
</dbReference>
<evidence type="ECO:0000256" key="2">
    <source>
        <dbReference type="ARBA" id="ARBA00022859"/>
    </source>
</evidence>
<dbReference type="InterPro" id="IPR007110">
    <property type="entry name" value="Ig-like_dom"/>
</dbReference>
<name>A0A836AF66_SHEEP</name>
<gene>
    <name evidence="8" type="ORF">JEQ12_018562</name>
</gene>
<dbReference type="InterPro" id="IPR013106">
    <property type="entry name" value="Ig_V-set"/>
</dbReference>
<dbReference type="SUPFAM" id="SSF48726">
    <property type="entry name" value="Immunoglobulin"/>
    <property type="match status" value="2"/>
</dbReference>
<dbReference type="GO" id="GO:0042605">
    <property type="term" value="F:peptide antigen binding"/>
    <property type="evidence" value="ECO:0007669"/>
    <property type="project" value="TreeGrafter"/>
</dbReference>
<keyword evidence="2" id="KW-0391">Immunity</keyword>
<protein>
    <recommendedName>
        <fullName evidence="7">Ig-like domain-containing protein</fullName>
    </recommendedName>
</protein>
<dbReference type="GO" id="GO:0002250">
    <property type="term" value="P:adaptive immune response"/>
    <property type="evidence" value="ECO:0007669"/>
    <property type="project" value="UniProtKB-KW"/>
</dbReference>
<dbReference type="InterPro" id="IPR028065">
    <property type="entry name" value="TERB2"/>
</dbReference>
<evidence type="ECO:0000256" key="6">
    <source>
        <dbReference type="ARBA" id="ARBA00043266"/>
    </source>
</evidence>
<dbReference type="EMBL" id="JAEMGP010000007">
    <property type="protein sequence ID" value="KAG5206989.1"/>
    <property type="molecule type" value="Genomic_DNA"/>
</dbReference>
<dbReference type="SMART" id="SM00406">
    <property type="entry name" value="IGv"/>
    <property type="match status" value="2"/>
</dbReference>
<sequence length="531" mass="59249">MFQGQRGWFCGSVSHDLRQFWVAEGGTISDPRAADFLFSCDASHPDTLRIYQSLDYIEDNATVFHAYYLSAVANAEIKNSVALGHFILPPASLQKEIRRKIGSFIWEQDQHFLIEKQDEVTSNELKAFRESSVLATDHKKDLSRSTEKRFIRTPVVEKQMYFPLQHYPVNNMVTGVSSLLTVEQRPPLLWVQEGESTNFTCSFPSSSFSALHWYRWEPAKGPKNLFVISVNGDEKKQGRTFSGLTRAHACGLSVALRKLGILHCASGLPKPQKCQLPKSRHLSPQNWHAVNFCSSVYYRTKEDGRLNTVTVPTERCSSLHVSSSQTADSGTCFCAVQRSAPQAPAALQPVLIPSAGLSPSSSHSHTMTRYQLAEFFAEARERNQTSNIRKLGDHSEKTSQRFHCSAMLLLLISILWIFAPSVSLGNKVEQSPSTLSVQEGNSSVITCTYTDGNSEYFPWYKQEPGKGPQLLIAIRSNKGKEEDQRLTVLLNKTAKRLSLHIAATEAGDSAVYFCAASTQCFPGIFCLYSNL</sequence>
<dbReference type="InterPro" id="IPR051006">
    <property type="entry name" value="TCR_variable_domain"/>
</dbReference>
<evidence type="ECO:0000256" key="4">
    <source>
        <dbReference type="ARBA" id="ARBA00023170"/>
    </source>
</evidence>
<proteinExistence type="predicted"/>
<feature type="domain" description="Ig-like" evidence="7">
    <location>
        <begin position="420"/>
        <end position="517"/>
    </location>
</feature>
<evidence type="ECO:0000259" key="7">
    <source>
        <dbReference type="PROSITE" id="PS50835"/>
    </source>
</evidence>
<keyword evidence="3" id="KW-1064">Adaptive immunity</keyword>
<dbReference type="PROSITE" id="PS50835">
    <property type="entry name" value="IG_LIKE"/>
    <property type="match status" value="1"/>
</dbReference>
<evidence type="ECO:0000256" key="5">
    <source>
        <dbReference type="ARBA" id="ARBA00023319"/>
    </source>
</evidence>
<keyword evidence="6" id="KW-1279">T cell receptor</keyword>
<dbReference type="SMART" id="SM00409">
    <property type="entry name" value="IG"/>
    <property type="match status" value="2"/>
</dbReference>
<evidence type="ECO:0000313" key="8">
    <source>
        <dbReference type="EMBL" id="KAG5206989.1"/>
    </source>
</evidence>
<dbReference type="InterPro" id="IPR013783">
    <property type="entry name" value="Ig-like_fold"/>
</dbReference>
<comment type="caution">
    <text evidence="8">The sequence shown here is derived from an EMBL/GenBank/DDBJ whole genome shotgun (WGS) entry which is preliminary data.</text>
</comment>
<keyword evidence="5" id="KW-0393">Immunoglobulin domain</keyword>
<dbReference type="CDD" id="cd04983">
    <property type="entry name" value="IgV_TCR_alpha"/>
    <property type="match status" value="1"/>
</dbReference>
<dbReference type="PANTHER" id="PTHR19343">
    <property type="entry name" value="T CELL RECEPTOR ALPHA VARIABLE 1-2"/>
    <property type="match status" value="1"/>
</dbReference>
<keyword evidence="1" id="KW-0732">Signal</keyword>
<dbReference type="Pfam" id="PF07686">
    <property type="entry name" value="V-set"/>
    <property type="match status" value="2"/>
</dbReference>
<dbReference type="InterPro" id="IPR036179">
    <property type="entry name" value="Ig-like_dom_sf"/>
</dbReference>